<evidence type="ECO:0000259" key="1">
    <source>
        <dbReference type="Pfam" id="PF12867"/>
    </source>
</evidence>
<accession>W0RDC3</accession>
<dbReference type="Pfam" id="PF12867">
    <property type="entry name" value="DinB_2"/>
    <property type="match status" value="1"/>
</dbReference>
<dbReference type="Proteomes" id="UP000019151">
    <property type="component" value="Chromosome"/>
</dbReference>
<proteinExistence type="predicted"/>
<dbReference type="InterPro" id="IPR024775">
    <property type="entry name" value="DinB-like"/>
</dbReference>
<dbReference type="InParanoid" id="W0RDC3"/>
<dbReference type="KEGG" id="gba:J421_1244"/>
<dbReference type="HOGENOM" id="CLU_104989_1_0_0"/>
<sequence>MHPQLVAIVDEFERAQERLHRLADRTDDDAWAARPHADAWSAAECVAHLNLTSRAYVPLVRGALAERRASSETAPARYRRDPVGWLISTMSGPMPRIARRRFGRVRTAAAFVPDGDLPRATLLADFDALQAEQIALVRHADGAPLQRIRVTSPFDARVRYNLYACLVTLPAHQHRHLEQAEEAVAAALP</sequence>
<dbReference type="EMBL" id="CP007128">
    <property type="protein sequence ID" value="AHG88781.1"/>
    <property type="molecule type" value="Genomic_DNA"/>
</dbReference>
<dbReference type="InterPro" id="IPR034660">
    <property type="entry name" value="DinB/YfiT-like"/>
</dbReference>
<dbReference type="OrthoDB" id="1524454at2"/>
<reference evidence="2 3" key="1">
    <citation type="journal article" date="2014" name="Genome Announc.">
        <title>Genome Sequence and Methylome of Soil Bacterium Gemmatirosa kalamazoonensis KBS708T, a Member of the Rarely Cultivated Gemmatimonadetes Phylum.</title>
        <authorList>
            <person name="Debruyn J.M."/>
            <person name="Radosevich M."/>
            <person name="Wommack K.E."/>
            <person name="Polson S.W."/>
            <person name="Hauser L.J."/>
            <person name="Fawaz M.N."/>
            <person name="Korlach J."/>
            <person name="Tsai Y.C."/>
        </authorList>
    </citation>
    <scope>NUCLEOTIDE SEQUENCE [LARGE SCALE GENOMIC DNA]</scope>
    <source>
        <strain evidence="2 3">KBS708</strain>
    </source>
</reference>
<dbReference type="RefSeq" id="WP_025410306.1">
    <property type="nucleotide sequence ID" value="NZ_CP007128.1"/>
</dbReference>
<dbReference type="SUPFAM" id="SSF109854">
    <property type="entry name" value="DinB/YfiT-like putative metalloenzymes"/>
    <property type="match status" value="1"/>
</dbReference>
<gene>
    <name evidence="2" type="ORF">J421_1244</name>
</gene>
<keyword evidence="3" id="KW-1185">Reference proteome</keyword>
<protein>
    <submittedName>
        <fullName evidence="2">DinB-like domain protein</fullName>
    </submittedName>
</protein>
<feature type="domain" description="DinB-like" evidence="1">
    <location>
        <begin position="11"/>
        <end position="180"/>
    </location>
</feature>
<evidence type="ECO:0000313" key="3">
    <source>
        <dbReference type="Proteomes" id="UP000019151"/>
    </source>
</evidence>
<dbReference type="Gene3D" id="1.20.120.450">
    <property type="entry name" value="dinb family like domain"/>
    <property type="match status" value="1"/>
</dbReference>
<name>W0RDC3_9BACT</name>
<evidence type="ECO:0000313" key="2">
    <source>
        <dbReference type="EMBL" id="AHG88781.1"/>
    </source>
</evidence>
<dbReference type="AlphaFoldDB" id="W0RDC3"/>
<dbReference type="STRING" id="861299.J421_1244"/>
<organism evidence="2 3">
    <name type="scientific">Gemmatirosa kalamazoonensis</name>
    <dbReference type="NCBI Taxonomy" id="861299"/>
    <lineage>
        <taxon>Bacteria</taxon>
        <taxon>Pseudomonadati</taxon>
        <taxon>Gemmatimonadota</taxon>
        <taxon>Gemmatimonadia</taxon>
        <taxon>Gemmatimonadales</taxon>
        <taxon>Gemmatimonadaceae</taxon>
        <taxon>Gemmatirosa</taxon>
    </lineage>
</organism>